<proteinExistence type="predicted"/>
<evidence type="ECO:0000313" key="1">
    <source>
        <dbReference type="EMBL" id="QHU31511.1"/>
    </source>
</evidence>
<sequence>MDGKQDIATLIDVCILNNTHFDIANVIHKILSGKFRYTGDTWQYLKTAAATSDAANAVAEWDTDVNSERFIYAIRTLVCGAFTRRSLYWADTSIEKDERYTDTEVVSTKLLSISSKLKDNKYICVLIKECKQFFLYE</sequence>
<organism evidence="1">
    <name type="scientific">viral metagenome</name>
    <dbReference type="NCBI Taxonomy" id="1070528"/>
    <lineage>
        <taxon>unclassified sequences</taxon>
        <taxon>metagenomes</taxon>
        <taxon>organismal metagenomes</taxon>
    </lineage>
</organism>
<name>A0A6C0LP40_9ZZZZ</name>
<reference evidence="1" key="1">
    <citation type="journal article" date="2020" name="Nature">
        <title>Giant virus diversity and host interactions through global metagenomics.</title>
        <authorList>
            <person name="Schulz F."/>
            <person name="Roux S."/>
            <person name="Paez-Espino D."/>
            <person name="Jungbluth S."/>
            <person name="Walsh D.A."/>
            <person name="Denef V.J."/>
            <person name="McMahon K.D."/>
            <person name="Konstantinidis K.T."/>
            <person name="Eloe-Fadrosh E.A."/>
            <person name="Kyrpides N.C."/>
            <person name="Woyke T."/>
        </authorList>
    </citation>
    <scope>NUCLEOTIDE SEQUENCE</scope>
    <source>
        <strain evidence="1">GVMAG-M-3300027963-21</strain>
    </source>
</reference>
<protein>
    <submittedName>
        <fullName evidence="1">Uncharacterized protein</fullName>
    </submittedName>
</protein>
<dbReference type="AlphaFoldDB" id="A0A6C0LP40"/>
<accession>A0A6C0LP40</accession>
<dbReference type="EMBL" id="MN740528">
    <property type="protein sequence ID" value="QHU31511.1"/>
    <property type="molecule type" value="Genomic_DNA"/>
</dbReference>